<dbReference type="Proteomes" id="UP001463665">
    <property type="component" value="Chromosome"/>
</dbReference>
<gene>
    <name evidence="1" type="ORF">AAFP95_16355</name>
</gene>
<protein>
    <recommendedName>
        <fullName evidence="3">ApeA N-terminal domain-containing protein</fullName>
    </recommendedName>
</protein>
<evidence type="ECO:0000313" key="2">
    <source>
        <dbReference type="Proteomes" id="UP001463665"/>
    </source>
</evidence>
<dbReference type="RefSeq" id="WP_345765841.1">
    <property type="nucleotide sequence ID" value="NZ_CP154834.1"/>
</dbReference>
<name>A0AAU6WK30_9FLAO</name>
<evidence type="ECO:0008006" key="3">
    <source>
        <dbReference type="Google" id="ProtNLM"/>
    </source>
</evidence>
<accession>A0AAU6WK30</accession>
<dbReference type="EMBL" id="CP154834">
    <property type="protein sequence ID" value="XAO73322.1"/>
    <property type="molecule type" value="Genomic_DNA"/>
</dbReference>
<proteinExistence type="predicted"/>
<keyword evidence="2" id="KW-1185">Reference proteome</keyword>
<evidence type="ECO:0000313" key="1">
    <source>
        <dbReference type="EMBL" id="XAO73322.1"/>
    </source>
</evidence>
<sequence length="249" mass="29320">MLNIHRISDNIEVLRYDVGHQFEYKGNAEVIDYAVPKNIHPYNLEKSYVFYGERKLLYDCFKLIYAGNKDFQPYIHLFHAYLLIKAQFRAELIQVNDKVGFGNFSMYQDRKEFFLPDNSIYHTAFLNLAVHDTKSHSEISSFELRIAPKDDVIKLKSSLEGYKEALHDQAILSKQLNQSLPAGKTFDLKEHKVFYTIHYIKREDTKEYSDLSQEVLCRHHDLRLEVKKQSIAISQLRKAIPKFLILLKE</sequence>
<organism evidence="1 2">
    <name type="scientific">Chryseobacterium endophyticum</name>
    <dbReference type="NCBI Taxonomy" id="1854762"/>
    <lineage>
        <taxon>Bacteria</taxon>
        <taxon>Pseudomonadati</taxon>
        <taxon>Bacteroidota</taxon>
        <taxon>Flavobacteriia</taxon>
        <taxon>Flavobacteriales</taxon>
        <taxon>Weeksellaceae</taxon>
        <taxon>Chryseobacterium group</taxon>
        <taxon>Chryseobacterium</taxon>
    </lineage>
</organism>
<dbReference type="AlphaFoldDB" id="A0AAU6WK30"/>
<reference evidence="1 2" key="1">
    <citation type="submission" date="2024-04" db="EMBL/GenBank/DDBJ databases">
        <title>Genome sequencing and assembly of rice foliar adapted Chryseobacterium endophyticum OsEnb-ALM-A6.</title>
        <authorList>
            <person name="Kumar S."/>
            <person name="Javed M."/>
            <person name="Chouhan V."/>
            <person name="Charishma K."/>
            <person name="Patel A."/>
            <person name="Kumar M."/>
            <person name="Sahu K.P."/>
            <person name="Kumar A."/>
        </authorList>
    </citation>
    <scope>NUCLEOTIDE SEQUENCE [LARGE SCALE GENOMIC DNA]</scope>
    <source>
        <strain evidence="1 2">OsEnb-ALM-A6</strain>
    </source>
</reference>